<keyword evidence="3" id="KW-1185">Reference proteome</keyword>
<sequence>MTAETMSDAEILGAVIEGKIGMPYEASNSRAICDYKLPAIVRGFLALNAGNATETLAIEEAGFMPALYGRKGGKACRVIMVSSMGDVGITFANNRYGYSERLSIYDLDMGGFSLERPADLPDPPPEPVYAGSGYPLMSFKSPRRKPRRLIKSRP</sequence>
<evidence type="ECO:0000256" key="1">
    <source>
        <dbReference type="SAM" id="MobiDB-lite"/>
    </source>
</evidence>
<proteinExistence type="predicted"/>
<feature type="compositionally biased region" description="Basic residues" evidence="1">
    <location>
        <begin position="141"/>
        <end position="154"/>
    </location>
</feature>
<name>A0A385E9L1_9CAUD</name>
<dbReference type="Proteomes" id="UP000258997">
    <property type="component" value="Segment"/>
</dbReference>
<organism evidence="2 3">
    <name type="scientific">Caulobacter phage CcrBL10</name>
    <dbReference type="NCBI Taxonomy" id="2283269"/>
    <lineage>
        <taxon>Viruses</taxon>
        <taxon>Duplodnaviria</taxon>
        <taxon>Heunggongvirae</taxon>
        <taxon>Uroviricota</taxon>
        <taxon>Caudoviricetes</taxon>
        <taxon>Jeanschmidtviridae</taxon>
        <taxon>Poindextervirus</taxon>
        <taxon>Poindextervirus BL10</taxon>
    </lineage>
</organism>
<reference evidence="2 3" key="1">
    <citation type="submission" date="2018-07" db="EMBL/GenBank/DDBJ databases">
        <title>Giant CbK-like Caulobacter bacteriophages have genetically divergent genomes.</title>
        <authorList>
            <person name="Wilson K.M."/>
            <person name="Ely B."/>
        </authorList>
    </citation>
    <scope>NUCLEOTIDE SEQUENCE [LARGE SCALE GENOMIC DNA]</scope>
</reference>
<evidence type="ECO:0000313" key="3">
    <source>
        <dbReference type="Proteomes" id="UP000258997"/>
    </source>
</evidence>
<gene>
    <name evidence="2" type="ORF">CcrBL10_gp212c</name>
</gene>
<accession>A0A385E9L1</accession>
<protein>
    <submittedName>
        <fullName evidence="2">Uncharacterized protein</fullName>
    </submittedName>
</protein>
<feature type="region of interest" description="Disordered" evidence="1">
    <location>
        <begin position="116"/>
        <end position="154"/>
    </location>
</feature>
<dbReference type="EMBL" id="MH588544">
    <property type="protein sequence ID" value="AXQ68416.1"/>
    <property type="molecule type" value="Genomic_DNA"/>
</dbReference>
<evidence type="ECO:0000313" key="2">
    <source>
        <dbReference type="EMBL" id="AXQ68416.1"/>
    </source>
</evidence>